<reference evidence="9" key="1">
    <citation type="submission" date="2022-04" db="EMBL/GenBank/DDBJ databases">
        <title>A functionally conserved STORR gene fusion in Papaver species that diverged 16.8 million years ago.</title>
        <authorList>
            <person name="Catania T."/>
        </authorList>
    </citation>
    <scope>NUCLEOTIDE SEQUENCE</scope>
    <source>
        <strain evidence="9">S-188037</strain>
    </source>
</reference>
<sequence length="205" mass="22134">MRNSGGCHCRGRIWLQVLLAVAVVSVSYNVGYVSGQPHLSNSPPPPYVYTLPPPPVKSPPPNYNNNLPAMHLAVLARNTNTDPTFCVARTSADDSKLQEALDWACAHGVDCSPLLEGQPCHEPNTVAAHASYAFNSYYHLSGELTGTCDFRGLGNITTTNPTHGVCVFGDQPGTVSSAPSSGSKDFKLTPWNWSFPAYTCQFDYE</sequence>
<evidence type="ECO:0000256" key="2">
    <source>
        <dbReference type="ARBA" id="ARBA00022475"/>
    </source>
</evidence>
<dbReference type="Gene3D" id="1.20.58.1040">
    <property type="match status" value="1"/>
</dbReference>
<dbReference type="Pfam" id="PF07983">
    <property type="entry name" value="X8"/>
    <property type="match status" value="1"/>
</dbReference>
<dbReference type="EMBL" id="JAJJMB010001184">
    <property type="protein sequence ID" value="KAI3958023.1"/>
    <property type="molecule type" value="Genomic_DNA"/>
</dbReference>
<protein>
    <recommendedName>
        <fullName evidence="8">X8 domain-containing protein</fullName>
    </recommendedName>
</protein>
<evidence type="ECO:0000256" key="7">
    <source>
        <dbReference type="ARBA" id="ARBA00023180"/>
    </source>
</evidence>
<name>A0AAD4TI41_9MAGN</name>
<dbReference type="PANTHER" id="PTHR31044:SF52">
    <property type="entry name" value="OS01G0631500 PROTEIN"/>
    <property type="match status" value="1"/>
</dbReference>
<dbReference type="InterPro" id="IPR012946">
    <property type="entry name" value="X8"/>
</dbReference>
<dbReference type="AlphaFoldDB" id="A0AAD4TI41"/>
<gene>
    <name evidence="9" type="ORF">MKW98_020665</name>
</gene>
<dbReference type="InterPro" id="IPR044788">
    <property type="entry name" value="X8_dom_prot"/>
</dbReference>
<accession>A0AAD4TI41</accession>
<proteinExistence type="predicted"/>
<keyword evidence="6" id="KW-1015">Disulfide bond</keyword>
<keyword evidence="5" id="KW-0472">Membrane</keyword>
<keyword evidence="3" id="KW-0449">Lipoprotein</keyword>
<evidence type="ECO:0000256" key="1">
    <source>
        <dbReference type="ARBA" id="ARBA00004609"/>
    </source>
</evidence>
<evidence type="ECO:0000313" key="10">
    <source>
        <dbReference type="Proteomes" id="UP001202328"/>
    </source>
</evidence>
<dbReference type="GO" id="GO:0009506">
    <property type="term" value="C:plasmodesma"/>
    <property type="evidence" value="ECO:0007669"/>
    <property type="project" value="UniProtKB-ARBA"/>
</dbReference>
<dbReference type="Proteomes" id="UP001202328">
    <property type="component" value="Unassembled WGS sequence"/>
</dbReference>
<evidence type="ECO:0000256" key="6">
    <source>
        <dbReference type="ARBA" id="ARBA00023157"/>
    </source>
</evidence>
<keyword evidence="3" id="KW-0336">GPI-anchor</keyword>
<keyword evidence="4" id="KW-0732">Signal</keyword>
<evidence type="ECO:0000313" key="9">
    <source>
        <dbReference type="EMBL" id="KAI3958023.1"/>
    </source>
</evidence>
<evidence type="ECO:0000256" key="5">
    <source>
        <dbReference type="ARBA" id="ARBA00023136"/>
    </source>
</evidence>
<evidence type="ECO:0000259" key="8">
    <source>
        <dbReference type="SMART" id="SM00768"/>
    </source>
</evidence>
<dbReference type="GO" id="GO:0098552">
    <property type="term" value="C:side of membrane"/>
    <property type="evidence" value="ECO:0007669"/>
    <property type="project" value="UniProtKB-KW"/>
</dbReference>
<dbReference type="SMART" id="SM00768">
    <property type="entry name" value="X8"/>
    <property type="match status" value="1"/>
</dbReference>
<dbReference type="PANTHER" id="PTHR31044">
    <property type="entry name" value="BETA-1,3 GLUCANASE"/>
    <property type="match status" value="1"/>
</dbReference>
<comment type="subcellular location">
    <subcellularLocation>
        <location evidence="1">Cell membrane</location>
        <topology evidence="1">Lipid-anchor</topology>
        <topology evidence="1">GPI-anchor</topology>
    </subcellularLocation>
</comment>
<keyword evidence="7" id="KW-0325">Glycoprotein</keyword>
<keyword evidence="2" id="KW-1003">Cell membrane</keyword>
<dbReference type="FunFam" id="1.20.58.1040:FF:000001">
    <property type="entry name" value="Glucan endo-1,3-beta-glucosidase 4"/>
    <property type="match status" value="1"/>
</dbReference>
<dbReference type="GO" id="GO:0005886">
    <property type="term" value="C:plasma membrane"/>
    <property type="evidence" value="ECO:0007669"/>
    <property type="project" value="UniProtKB-SubCell"/>
</dbReference>
<keyword evidence="10" id="KW-1185">Reference proteome</keyword>
<comment type="caution">
    <text evidence="9">The sequence shown here is derived from an EMBL/GenBank/DDBJ whole genome shotgun (WGS) entry which is preliminary data.</text>
</comment>
<evidence type="ECO:0000256" key="3">
    <source>
        <dbReference type="ARBA" id="ARBA00022622"/>
    </source>
</evidence>
<feature type="domain" description="X8" evidence="8">
    <location>
        <begin position="84"/>
        <end position="168"/>
    </location>
</feature>
<evidence type="ECO:0000256" key="4">
    <source>
        <dbReference type="ARBA" id="ARBA00022729"/>
    </source>
</evidence>
<organism evidence="9 10">
    <name type="scientific">Papaver atlanticum</name>
    <dbReference type="NCBI Taxonomy" id="357466"/>
    <lineage>
        <taxon>Eukaryota</taxon>
        <taxon>Viridiplantae</taxon>
        <taxon>Streptophyta</taxon>
        <taxon>Embryophyta</taxon>
        <taxon>Tracheophyta</taxon>
        <taxon>Spermatophyta</taxon>
        <taxon>Magnoliopsida</taxon>
        <taxon>Ranunculales</taxon>
        <taxon>Papaveraceae</taxon>
        <taxon>Papaveroideae</taxon>
        <taxon>Papaver</taxon>
    </lineage>
</organism>